<gene>
    <name evidence="2" type="ORF">DES32_0394</name>
</gene>
<dbReference type="Pfam" id="PF13561">
    <property type="entry name" value="adh_short_C2"/>
    <property type="match status" value="1"/>
</dbReference>
<dbReference type="OrthoDB" id="9804774at2"/>
<organism evidence="2 3">
    <name type="scientific">Methylovirgula ligni</name>
    <dbReference type="NCBI Taxonomy" id="569860"/>
    <lineage>
        <taxon>Bacteria</taxon>
        <taxon>Pseudomonadati</taxon>
        <taxon>Pseudomonadota</taxon>
        <taxon>Alphaproteobacteria</taxon>
        <taxon>Hyphomicrobiales</taxon>
        <taxon>Beijerinckiaceae</taxon>
        <taxon>Methylovirgula</taxon>
    </lineage>
</organism>
<evidence type="ECO:0000313" key="2">
    <source>
        <dbReference type="EMBL" id="REF89179.1"/>
    </source>
</evidence>
<reference evidence="2 3" key="1">
    <citation type="submission" date="2018-08" db="EMBL/GenBank/DDBJ databases">
        <title>Genomic Encyclopedia of Type Strains, Phase IV (KMG-IV): sequencing the most valuable type-strain genomes for metagenomic binning, comparative biology and taxonomic classification.</title>
        <authorList>
            <person name="Goeker M."/>
        </authorList>
    </citation>
    <scope>NUCLEOTIDE SEQUENCE [LARGE SCALE GENOMIC DNA]</scope>
    <source>
        <strain evidence="2 3">BW863</strain>
    </source>
</reference>
<dbReference type="Proteomes" id="UP000256900">
    <property type="component" value="Unassembled WGS sequence"/>
</dbReference>
<accession>A0A3D9Z6L8</accession>
<comment type="caution">
    <text evidence="2">The sequence shown here is derived from an EMBL/GenBank/DDBJ whole genome shotgun (WGS) entry which is preliminary data.</text>
</comment>
<dbReference type="InterPro" id="IPR002347">
    <property type="entry name" value="SDR_fam"/>
</dbReference>
<dbReference type="PANTHER" id="PTHR45024:SF3">
    <property type="entry name" value="BLL2957 PROTEIN"/>
    <property type="match status" value="1"/>
</dbReference>
<dbReference type="InterPro" id="IPR057326">
    <property type="entry name" value="KR_dom"/>
</dbReference>
<proteinExistence type="predicted"/>
<dbReference type="AlphaFoldDB" id="A0A3D9Z6L8"/>
<dbReference type="EMBL" id="QUMO01000001">
    <property type="protein sequence ID" value="REF89179.1"/>
    <property type="molecule type" value="Genomic_DNA"/>
</dbReference>
<dbReference type="SUPFAM" id="SSF51735">
    <property type="entry name" value="NAD(P)-binding Rossmann-fold domains"/>
    <property type="match status" value="1"/>
</dbReference>
<dbReference type="InterPro" id="IPR036291">
    <property type="entry name" value="NAD(P)-bd_dom_sf"/>
</dbReference>
<dbReference type="SMART" id="SM00822">
    <property type="entry name" value="PKS_KR"/>
    <property type="match status" value="1"/>
</dbReference>
<sequence length="302" mass="31930">MGLLEGKVAIVTGGAGAIGRAVSLGLAAEGAAVLVNDIGATLDGTGRDLGPAKRVAEEIIAGGGRAAVSTLSASDLGNAEKIVAQALGELGGLHSVIHIAGILRDNIFHKMTWEDWTSVLDVHLNGGYAIARAAAPHFRQQNGGAYVFATSTSALIGNFGQANYMAAKMALIGLARGIALDMRRFNVRSNCIAPLAWSRMISSLPTQTEAEKLRVERLQRMSPDKVAPLVAYLVSDAAAEISGQIFGVRNNEIYLFNQPRPIRTLHTAQGWAPASLTEMMPALRSAFTPLEQSSEVFTWDPV</sequence>
<dbReference type="PRINTS" id="PR00081">
    <property type="entry name" value="GDHRDH"/>
</dbReference>
<dbReference type="RefSeq" id="WP_115834986.1">
    <property type="nucleotide sequence ID" value="NZ_CP025086.1"/>
</dbReference>
<dbReference type="InterPro" id="IPR051687">
    <property type="entry name" value="Peroxisomal_Beta-Oxidation"/>
</dbReference>
<evidence type="ECO:0000313" key="3">
    <source>
        <dbReference type="Proteomes" id="UP000256900"/>
    </source>
</evidence>
<name>A0A3D9Z6L8_9HYPH</name>
<dbReference type="Gene3D" id="3.40.50.720">
    <property type="entry name" value="NAD(P)-binding Rossmann-like Domain"/>
    <property type="match status" value="1"/>
</dbReference>
<protein>
    <submittedName>
        <fullName evidence="2">NAD(P)-dependent dehydrogenase (Short-subunit alcohol dehydrogenase family)</fullName>
    </submittedName>
</protein>
<evidence type="ECO:0000259" key="1">
    <source>
        <dbReference type="SMART" id="SM00822"/>
    </source>
</evidence>
<dbReference type="PANTHER" id="PTHR45024">
    <property type="entry name" value="DEHYDROGENASES, SHORT CHAIN"/>
    <property type="match status" value="1"/>
</dbReference>
<keyword evidence="3" id="KW-1185">Reference proteome</keyword>
<feature type="domain" description="Ketoreductase" evidence="1">
    <location>
        <begin position="7"/>
        <end position="200"/>
    </location>
</feature>